<dbReference type="GeneID" id="92760855"/>
<name>A0A7T4EH74_9CORY</name>
<dbReference type="EMBL" id="CP066007">
    <property type="protein sequence ID" value="QQB47308.1"/>
    <property type="molecule type" value="Genomic_DNA"/>
</dbReference>
<sequence>MVRTPTKVMNTVLLLLLPLLTITGCAKFLGVEEGLASGDEPYLFDRWDPDFHLAEPCHDISDTRLRELGLRRIENEGTVVEKDGLSFCTFATEDSNEWIDVSGVAVKLAQFRRNGILVDYQLNESKAPSLAFRQDEYDDGCRVAAETPRGSVQVGFNSFALEDEQLIEKCQKAEEYFDLLIGEKLYDYRTN</sequence>
<evidence type="ECO:0000313" key="2">
    <source>
        <dbReference type="Proteomes" id="UP000596145"/>
    </source>
</evidence>
<organism evidence="1 2">
    <name type="scientific">Corynebacterium glucuronolyticum</name>
    <dbReference type="NCBI Taxonomy" id="39791"/>
    <lineage>
        <taxon>Bacteria</taxon>
        <taxon>Bacillati</taxon>
        <taxon>Actinomycetota</taxon>
        <taxon>Actinomycetes</taxon>
        <taxon>Mycobacteriales</taxon>
        <taxon>Corynebacteriaceae</taxon>
        <taxon>Corynebacterium</taxon>
    </lineage>
</organism>
<proteinExistence type="predicted"/>
<gene>
    <name evidence="1" type="ORF">I6I10_05280</name>
</gene>
<reference evidence="1 2" key="1">
    <citation type="submission" date="2020-12" db="EMBL/GenBank/DDBJ databases">
        <title>FDA dAtabase for Regulatory Grade micrObial Sequences (FDA-ARGOS): Supporting development and validation of Infectious Disease Dx tests.</title>
        <authorList>
            <person name="Sproer C."/>
            <person name="Gronow S."/>
            <person name="Severitt S."/>
            <person name="Schroder I."/>
            <person name="Tallon L."/>
            <person name="Sadzewicz L."/>
            <person name="Zhao X."/>
            <person name="Boylan J."/>
            <person name="Ott S."/>
            <person name="Bowen H."/>
            <person name="Vavikolanu K."/>
            <person name="Mehta A."/>
            <person name="Aluvathingal J."/>
            <person name="Nadendla S."/>
            <person name="Lowell S."/>
            <person name="Myers T."/>
            <person name="Yan Y."/>
            <person name="Sichtig H."/>
        </authorList>
    </citation>
    <scope>NUCLEOTIDE SEQUENCE [LARGE SCALE GENOMIC DNA]</scope>
    <source>
        <strain evidence="1 2">FDAARGOS_1053</strain>
    </source>
</reference>
<protein>
    <submittedName>
        <fullName evidence="1">DUF3558 domain-containing protein</fullName>
    </submittedName>
</protein>
<evidence type="ECO:0000313" key="1">
    <source>
        <dbReference type="EMBL" id="QQB47308.1"/>
    </source>
</evidence>
<dbReference type="Proteomes" id="UP000596145">
    <property type="component" value="Chromosome"/>
</dbReference>
<dbReference type="PROSITE" id="PS51257">
    <property type="entry name" value="PROKAR_LIPOPROTEIN"/>
    <property type="match status" value="1"/>
</dbReference>
<dbReference type="OrthoDB" id="4408965at2"/>
<dbReference type="AlphaFoldDB" id="A0A7T4EH74"/>
<accession>A0A7T4EH74</accession>
<dbReference type="RefSeq" id="WP_084036129.1">
    <property type="nucleotide sequence ID" value="NZ_CP066007.1"/>
</dbReference>